<dbReference type="InterPro" id="IPR015806">
    <property type="entry name" value="Pyrv_Knase_insert_dom_sf"/>
</dbReference>
<dbReference type="NCBIfam" id="TIGR01064">
    <property type="entry name" value="pyruv_kin"/>
    <property type="match status" value="1"/>
</dbReference>
<dbReference type="RefSeq" id="WP_008290981.1">
    <property type="nucleotide sequence ID" value="NZ_GG657897.1"/>
</dbReference>
<evidence type="ECO:0000259" key="15">
    <source>
        <dbReference type="Pfam" id="PF00224"/>
    </source>
</evidence>
<evidence type="ECO:0000313" key="18">
    <source>
        <dbReference type="Proteomes" id="UP000004679"/>
    </source>
</evidence>
<keyword evidence="11 14" id="KW-0324">Glycolysis</keyword>
<dbReference type="GO" id="GO:0016301">
    <property type="term" value="F:kinase activity"/>
    <property type="evidence" value="ECO:0007669"/>
    <property type="project" value="UniProtKB-KW"/>
</dbReference>
<evidence type="ECO:0000313" key="17">
    <source>
        <dbReference type="EMBL" id="EEF79888.1"/>
    </source>
</evidence>
<dbReference type="Pfam" id="PF00224">
    <property type="entry name" value="PK"/>
    <property type="match status" value="1"/>
</dbReference>
<dbReference type="FunFam" id="2.40.33.10:FF:000001">
    <property type="entry name" value="Pyruvate kinase"/>
    <property type="match status" value="1"/>
</dbReference>
<feature type="domain" description="Pyruvate kinase C-terminal" evidence="16">
    <location>
        <begin position="359"/>
        <end position="471"/>
    </location>
</feature>
<dbReference type="InterPro" id="IPR001697">
    <property type="entry name" value="Pyr_Knase"/>
</dbReference>
<dbReference type="SUPFAM" id="SSF52935">
    <property type="entry name" value="PK C-terminal domain-like"/>
    <property type="match status" value="1"/>
</dbReference>
<feature type="domain" description="Pyruvate kinase barrel" evidence="15">
    <location>
        <begin position="4"/>
        <end position="327"/>
    </location>
</feature>
<evidence type="ECO:0000256" key="12">
    <source>
        <dbReference type="ARBA" id="ARBA00023317"/>
    </source>
</evidence>
<evidence type="ECO:0000256" key="3">
    <source>
        <dbReference type="ARBA" id="ARBA00008663"/>
    </source>
</evidence>
<dbReference type="EMBL" id="GG657897">
    <property type="protein sequence ID" value="EEF79888.1"/>
    <property type="molecule type" value="Genomic_DNA"/>
</dbReference>
<keyword evidence="5 14" id="KW-0808">Transferase</keyword>
<keyword evidence="6" id="KW-0479">Metal-binding</keyword>
<sequence length="484" mass="52423">MTAIRRTKILATLGPATQSPAVLDAMFEAGMNVVRLNFSHGDPSAHIGLANLVRERAKVCNKPVGILADLQGPKIRIARFKDDKVNLTESDYFTLDANLDTNAGDQQQVGIDYKALPEDVAAGDTLLLDDGRIVLMVDKVEGSRITTQVVFGGELSNNKGINRQGGGLSAAALTDKDKQDIITAAKMEADYLAVSFPRSADDIHEARRLLQEAGGHAAIVAKIERAEAVDAIEEIITAADAIMVARGDLGVEMGDAALPPIQKRIISMARRMNRITITATQMMESMIHNPIPTRAEVFDVANAVLDGTDAVMLSGETAVGKNPIKTIAAVHRICLQAEQEREIRVSRHRIDSHFELMDEAIAMGAMYLANHLNVKAIAALTESGATTLWMSRISSGIPIFAMTPHTHTARRVTLYRGVYPILFPRPHDDHATLNRAMIDELERRGVVSKGDIVIITKGDLEVAGSTNALKLVQVGSMIEPQQIN</sequence>
<evidence type="ECO:0000256" key="7">
    <source>
        <dbReference type="ARBA" id="ARBA00022741"/>
    </source>
</evidence>
<evidence type="ECO:0000256" key="11">
    <source>
        <dbReference type="ARBA" id="ARBA00023152"/>
    </source>
</evidence>
<dbReference type="InterPro" id="IPR036918">
    <property type="entry name" value="Pyrv_Knase_C_sf"/>
</dbReference>
<dbReference type="SUPFAM" id="SSF51621">
    <property type="entry name" value="Phosphoenolpyruvate/pyruvate domain"/>
    <property type="match status" value="1"/>
</dbReference>
<evidence type="ECO:0000256" key="10">
    <source>
        <dbReference type="ARBA" id="ARBA00022842"/>
    </source>
</evidence>
<keyword evidence="7" id="KW-0547">Nucleotide-binding</keyword>
<evidence type="ECO:0000256" key="4">
    <source>
        <dbReference type="ARBA" id="ARBA00012142"/>
    </source>
</evidence>
<proteinExistence type="inferred from homology"/>
<dbReference type="GO" id="GO:0030955">
    <property type="term" value="F:potassium ion binding"/>
    <property type="evidence" value="ECO:0007669"/>
    <property type="project" value="UniProtKB-UniRule"/>
</dbReference>
<dbReference type="PRINTS" id="PR01050">
    <property type="entry name" value="PYRUVTKNASE"/>
</dbReference>
<keyword evidence="10 14" id="KW-0460">Magnesium</keyword>
<keyword evidence="8 14" id="KW-0418">Kinase</keyword>
<evidence type="ECO:0000256" key="6">
    <source>
        <dbReference type="ARBA" id="ARBA00022723"/>
    </source>
</evidence>
<comment type="cofactor">
    <cofactor evidence="1">
        <name>K(+)</name>
        <dbReference type="ChEBI" id="CHEBI:29103"/>
    </cofactor>
</comment>
<dbReference type="PANTHER" id="PTHR11817">
    <property type="entry name" value="PYRUVATE KINASE"/>
    <property type="match status" value="1"/>
</dbReference>
<dbReference type="EC" id="2.7.1.40" evidence="4 13"/>
<dbReference type="InterPro" id="IPR011037">
    <property type="entry name" value="Pyrv_Knase-like_insert_dom_sf"/>
</dbReference>
<evidence type="ECO:0000256" key="5">
    <source>
        <dbReference type="ARBA" id="ARBA00022679"/>
    </source>
</evidence>
<dbReference type="Gene3D" id="3.20.20.60">
    <property type="entry name" value="Phosphoenolpyruvate-binding domains"/>
    <property type="match status" value="1"/>
</dbReference>
<dbReference type="InterPro" id="IPR015795">
    <property type="entry name" value="Pyrv_Knase_C"/>
</dbReference>
<keyword evidence="9" id="KW-0067">ATP-binding</keyword>
<dbReference type="HOGENOM" id="CLU_015439_0_2_6"/>
<keyword evidence="18" id="KW-1185">Reference proteome</keyword>
<evidence type="ECO:0000256" key="14">
    <source>
        <dbReference type="RuleBase" id="RU000504"/>
    </source>
</evidence>
<evidence type="ECO:0000256" key="2">
    <source>
        <dbReference type="ARBA" id="ARBA00004997"/>
    </source>
</evidence>
<dbReference type="PROSITE" id="PS00110">
    <property type="entry name" value="PYRUVATE_KINASE"/>
    <property type="match status" value="1"/>
</dbReference>
<dbReference type="InterPro" id="IPR015813">
    <property type="entry name" value="Pyrv/PenolPyrv_kinase-like_dom"/>
</dbReference>
<dbReference type="InterPro" id="IPR018209">
    <property type="entry name" value="Pyrv_Knase_AS"/>
</dbReference>
<dbReference type="Gene3D" id="2.40.33.10">
    <property type="entry name" value="PK beta-barrel domain-like"/>
    <property type="match status" value="1"/>
</dbReference>
<dbReference type="SUPFAM" id="SSF50800">
    <property type="entry name" value="PK beta-barrel domain-like"/>
    <property type="match status" value="1"/>
</dbReference>
<dbReference type="Pfam" id="PF02887">
    <property type="entry name" value="PK_C"/>
    <property type="match status" value="1"/>
</dbReference>
<dbReference type="NCBIfam" id="NF004978">
    <property type="entry name" value="PRK06354.1"/>
    <property type="match status" value="1"/>
</dbReference>
<dbReference type="InterPro" id="IPR040442">
    <property type="entry name" value="Pyrv_kinase-like_dom_sf"/>
</dbReference>
<reference evidence="17 18" key="1">
    <citation type="journal article" date="2011" name="J. Bacteriol.">
        <title>Draft genome sequence of the chemolithoheterotrophic, halophilic methylotroph Methylophaga thiooxydans DMS010.</title>
        <authorList>
            <person name="Boden R."/>
            <person name="Ferriera S."/>
            <person name="Johnson J."/>
            <person name="Kelly D.P."/>
            <person name="Murrell J.C."/>
            <person name="Schafer H."/>
        </authorList>
    </citation>
    <scope>NUCLEOTIDE SEQUENCE [LARGE SCALE GENOMIC DNA]</scope>
    <source>
        <strain evidence="17 18">DMS010</strain>
    </source>
</reference>
<dbReference type="GO" id="GO:0000287">
    <property type="term" value="F:magnesium ion binding"/>
    <property type="evidence" value="ECO:0007669"/>
    <property type="project" value="UniProtKB-UniRule"/>
</dbReference>
<evidence type="ECO:0000256" key="8">
    <source>
        <dbReference type="ARBA" id="ARBA00022777"/>
    </source>
</evidence>
<name>C0N5Q8_9GAMM</name>
<dbReference type="GO" id="GO:0004743">
    <property type="term" value="F:pyruvate kinase activity"/>
    <property type="evidence" value="ECO:0007669"/>
    <property type="project" value="UniProtKB-UniRule"/>
</dbReference>
<dbReference type="Proteomes" id="UP000004679">
    <property type="component" value="Unassembled WGS sequence"/>
</dbReference>
<dbReference type="NCBIfam" id="NF004491">
    <property type="entry name" value="PRK05826.1"/>
    <property type="match status" value="1"/>
</dbReference>
<dbReference type="InterPro" id="IPR015793">
    <property type="entry name" value="Pyrv_Knase_brl"/>
</dbReference>
<evidence type="ECO:0000259" key="16">
    <source>
        <dbReference type="Pfam" id="PF02887"/>
    </source>
</evidence>
<comment type="pathway">
    <text evidence="2 14">Carbohydrate degradation; glycolysis; pyruvate from D-glyceraldehyde 3-phosphate: step 5/5.</text>
</comment>
<dbReference type="UniPathway" id="UPA00109">
    <property type="reaction ID" value="UER00188"/>
</dbReference>
<dbReference type="GO" id="GO:0005524">
    <property type="term" value="F:ATP binding"/>
    <property type="evidence" value="ECO:0007669"/>
    <property type="project" value="UniProtKB-KW"/>
</dbReference>
<evidence type="ECO:0000256" key="9">
    <source>
        <dbReference type="ARBA" id="ARBA00022840"/>
    </source>
</evidence>
<organism evidence="17 18">
    <name type="scientific">Methylophaga thiooxydans DMS010</name>
    <dbReference type="NCBI Taxonomy" id="637616"/>
    <lineage>
        <taxon>Bacteria</taxon>
        <taxon>Pseudomonadati</taxon>
        <taxon>Pseudomonadota</taxon>
        <taxon>Gammaproteobacteria</taxon>
        <taxon>Thiotrichales</taxon>
        <taxon>Piscirickettsiaceae</taxon>
        <taxon>Methylophaga</taxon>
    </lineage>
</organism>
<evidence type="ECO:0000256" key="13">
    <source>
        <dbReference type="NCBIfam" id="TIGR01064"/>
    </source>
</evidence>
<gene>
    <name evidence="17" type="primary">pyk</name>
    <name evidence="17" type="ORF">MDMS009_1439</name>
</gene>
<dbReference type="Gene3D" id="3.40.1380.20">
    <property type="entry name" value="Pyruvate kinase, C-terminal domain"/>
    <property type="match status" value="1"/>
</dbReference>
<comment type="similarity">
    <text evidence="3 14">Belongs to the pyruvate kinase family.</text>
</comment>
<keyword evidence="12 17" id="KW-0670">Pyruvate</keyword>
<comment type="catalytic activity">
    <reaction evidence="14">
        <text>pyruvate + ATP = phosphoenolpyruvate + ADP + H(+)</text>
        <dbReference type="Rhea" id="RHEA:18157"/>
        <dbReference type="ChEBI" id="CHEBI:15361"/>
        <dbReference type="ChEBI" id="CHEBI:15378"/>
        <dbReference type="ChEBI" id="CHEBI:30616"/>
        <dbReference type="ChEBI" id="CHEBI:58702"/>
        <dbReference type="ChEBI" id="CHEBI:456216"/>
        <dbReference type="EC" id="2.7.1.40"/>
    </reaction>
</comment>
<protein>
    <recommendedName>
        <fullName evidence="4 13">Pyruvate kinase</fullName>
        <ecNumber evidence="4 13">2.7.1.40</ecNumber>
    </recommendedName>
</protein>
<accession>C0N5Q8</accession>
<dbReference type="AlphaFoldDB" id="C0N5Q8"/>
<evidence type="ECO:0000256" key="1">
    <source>
        <dbReference type="ARBA" id="ARBA00001958"/>
    </source>
</evidence>